<name>A0A227P8J4_9FLAO</name>
<dbReference type="Proteomes" id="UP000214684">
    <property type="component" value="Unassembled WGS sequence"/>
</dbReference>
<accession>A0A227P8J4</accession>
<dbReference type="RefSeq" id="WP_089479848.1">
    <property type="nucleotide sequence ID" value="NZ_MUGS01000021.1"/>
</dbReference>
<organism evidence="1 2">
    <name type="scientific">Flavobacterium araucananum</name>
    <dbReference type="NCBI Taxonomy" id="946678"/>
    <lineage>
        <taxon>Bacteria</taxon>
        <taxon>Pseudomonadati</taxon>
        <taxon>Bacteroidota</taxon>
        <taxon>Flavobacteriia</taxon>
        <taxon>Flavobacteriales</taxon>
        <taxon>Flavobacteriaceae</taxon>
        <taxon>Flavobacterium</taxon>
    </lineage>
</organism>
<proteinExistence type="predicted"/>
<gene>
    <name evidence="1" type="ORF">B0A64_12460</name>
</gene>
<evidence type="ECO:0000313" key="2">
    <source>
        <dbReference type="Proteomes" id="UP000214684"/>
    </source>
</evidence>
<keyword evidence="2" id="KW-1185">Reference proteome</keyword>
<comment type="caution">
    <text evidence="1">The sequence shown here is derived from an EMBL/GenBank/DDBJ whole genome shotgun (WGS) entry which is preliminary data.</text>
</comment>
<sequence>MDWFNKISRGLILSNYDVIFSEQRGKKLKNKIQIIKISFISIIIIFVTSCKVTTKDYLIIHSIDNMVQTRHYFHKNDQEFARVFGNDEKSDSITFTRINDDLLITTFSYDNEHRIRIEDGNVYIGTERIKYSKHGINHIYVYPIESLSQNDEDIEHVMNKMCGSCKSNNNKFYYRDCPFIGPESLDIQYMATGSIITSGQIIKNKRNKFKQINVEIEHFDSIFSYRRLYYYKHNTLSKIKTIVSDSNSTNYYLDSYVKINLK</sequence>
<dbReference type="AlphaFoldDB" id="A0A227P8J4"/>
<dbReference type="EMBL" id="MUGS01000021">
    <property type="protein sequence ID" value="OXG05516.1"/>
    <property type="molecule type" value="Genomic_DNA"/>
</dbReference>
<protein>
    <submittedName>
        <fullName evidence="1">Uncharacterized protein</fullName>
    </submittedName>
</protein>
<evidence type="ECO:0000313" key="1">
    <source>
        <dbReference type="EMBL" id="OXG05516.1"/>
    </source>
</evidence>
<dbReference type="OrthoDB" id="1342848at2"/>
<reference evidence="1 2" key="1">
    <citation type="submission" date="2016-11" db="EMBL/GenBank/DDBJ databases">
        <title>Whole genomes of Flavobacteriaceae.</title>
        <authorList>
            <person name="Stine C."/>
            <person name="Li C."/>
            <person name="Tadesse D."/>
        </authorList>
    </citation>
    <scope>NUCLEOTIDE SEQUENCE [LARGE SCALE GENOMIC DNA]</scope>
    <source>
        <strain evidence="1 2">DSM 24704</strain>
    </source>
</reference>